<accession>A0AAE3VSW3</accession>
<dbReference type="RefSeq" id="WP_306887275.1">
    <property type="nucleotide sequence ID" value="NZ_JAUSUL010000005.1"/>
</dbReference>
<protein>
    <submittedName>
        <fullName evidence="1">Uncharacterized protein</fullName>
    </submittedName>
</protein>
<gene>
    <name evidence="1" type="ORF">J2S73_003842</name>
</gene>
<dbReference type="AlphaFoldDB" id="A0AAE3VSW3"/>
<reference evidence="1" key="1">
    <citation type="submission" date="2023-07" db="EMBL/GenBank/DDBJ databases">
        <title>Genomic Encyclopedia of Type Strains, Phase IV (KMG-IV): sequencing the most valuable type-strain genomes for metagenomic binning, comparative biology and taxonomic classification.</title>
        <authorList>
            <person name="Goeker M."/>
        </authorList>
    </citation>
    <scope>NUCLEOTIDE SEQUENCE</scope>
    <source>
        <strain evidence="1">DSM 21202</strain>
    </source>
</reference>
<name>A0AAE3VSW3_9HYPH</name>
<dbReference type="EMBL" id="JAUSUL010000005">
    <property type="protein sequence ID" value="MDQ0317358.1"/>
    <property type="molecule type" value="Genomic_DNA"/>
</dbReference>
<comment type="caution">
    <text evidence="1">The sequence shown here is derived from an EMBL/GenBank/DDBJ whole genome shotgun (WGS) entry which is preliminary data.</text>
</comment>
<organism evidence="1 2">
    <name type="scientific">Amorphus orientalis</name>
    <dbReference type="NCBI Taxonomy" id="649198"/>
    <lineage>
        <taxon>Bacteria</taxon>
        <taxon>Pseudomonadati</taxon>
        <taxon>Pseudomonadota</taxon>
        <taxon>Alphaproteobacteria</taxon>
        <taxon>Hyphomicrobiales</taxon>
        <taxon>Amorphaceae</taxon>
        <taxon>Amorphus</taxon>
    </lineage>
</organism>
<dbReference type="Proteomes" id="UP001229244">
    <property type="component" value="Unassembled WGS sequence"/>
</dbReference>
<proteinExistence type="predicted"/>
<evidence type="ECO:0000313" key="1">
    <source>
        <dbReference type="EMBL" id="MDQ0317358.1"/>
    </source>
</evidence>
<keyword evidence="2" id="KW-1185">Reference proteome</keyword>
<sequence length="131" mass="13690">MLALAGGAGEDARAGWRYRAPDTEVVDFVARTFNFQGGGCDGCSAAYGAWQVVSPRAENAAPAAAVWRAGEDAAAALLALPNVRAAVADLAVALMQDHRIDGERAHEVINKHIEFGGLIGAVEERAQCLES</sequence>
<evidence type="ECO:0000313" key="2">
    <source>
        <dbReference type="Proteomes" id="UP001229244"/>
    </source>
</evidence>